<sequence length="137" mass="15711">MKTLNEYLAELKPLLGSDDPKERARMEEIAYYIRDNFTTPEDKETLNAFFDAGITELENDVKELTLKEQLADISEIVSLSYIAKKYFNKSRGWLYQRINGNIVRNKPAKFTDAELSILQFALKDIGNKLNSIALSNV</sequence>
<accession>A0A8S5NK53</accession>
<reference evidence="1" key="1">
    <citation type="journal article" date="2021" name="Proc. Natl. Acad. Sci. U.S.A.">
        <title>A Catalog of Tens of Thousands of Viruses from Human Metagenomes Reveals Hidden Associations with Chronic Diseases.</title>
        <authorList>
            <person name="Tisza M.J."/>
            <person name="Buck C.B."/>
        </authorList>
    </citation>
    <scope>NUCLEOTIDE SEQUENCE</scope>
    <source>
        <strain evidence="1">CtREU2</strain>
    </source>
</reference>
<protein>
    <recommendedName>
        <fullName evidence="2">DUF5053 domain-containing protein</fullName>
    </recommendedName>
</protein>
<dbReference type="Pfam" id="PF16476">
    <property type="entry name" value="DUF5053"/>
    <property type="match status" value="1"/>
</dbReference>
<dbReference type="InterPro" id="IPR032483">
    <property type="entry name" value="DUF5053"/>
</dbReference>
<proteinExistence type="predicted"/>
<organism evidence="1">
    <name type="scientific">Siphoviridae sp. ctREU2</name>
    <dbReference type="NCBI Taxonomy" id="2826333"/>
    <lineage>
        <taxon>Viruses</taxon>
        <taxon>Duplodnaviria</taxon>
        <taxon>Heunggongvirae</taxon>
        <taxon>Uroviricota</taxon>
        <taxon>Caudoviricetes</taxon>
    </lineage>
</organism>
<dbReference type="EMBL" id="BK015177">
    <property type="protein sequence ID" value="DAD94592.1"/>
    <property type="molecule type" value="Genomic_DNA"/>
</dbReference>
<evidence type="ECO:0008006" key="2">
    <source>
        <dbReference type="Google" id="ProtNLM"/>
    </source>
</evidence>
<name>A0A8S5NK53_9CAUD</name>
<evidence type="ECO:0000313" key="1">
    <source>
        <dbReference type="EMBL" id="DAD94592.1"/>
    </source>
</evidence>